<dbReference type="AlphaFoldDB" id="A0A562E6L9"/>
<dbReference type="EMBL" id="VLJT01000015">
    <property type="protein sequence ID" value="TWH17746.1"/>
    <property type="molecule type" value="Genomic_DNA"/>
</dbReference>
<evidence type="ECO:0000256" key="1">
    <source>
        <dbReference type="ARBA" id="ARBA00022448"/>
    </source>
</evidence>
<organism evidence="5 6">
    <name type="scientific">Rhodococcus rhodochrous J45</name>
    <dbReference type="NCBI Taxonomy" id="935266"/>
    <lineage>
        <taxon>Bacteria</taxon>
        <taxon>Bacillati</taxon>
        <taxon>Actinomycetota</taxon>
        <taxon>Actinomycetes</taxon>
        <taxon>Mycobacteriales</taxon>
        <taxon>Nocardiaceae</taxon>
        <taxon>Rhodococcus</taxon>
    </lineage>
</organism>
<dbReference type="CDD" id="cd03293">
    <property type="entry name" value="ABC_NrtD_SsuB_transporters"/>
    <property type="match status" value="1"/>
</dbReference>
<gene>
    <name evidence="5" type="ORF">L618_001800000370</name>
</gene>
<dbReference type="RefSeq" id="WP_145691621.1">
    <property type="nucleotide sequence ID" value="NZ_VLJT01000015.1"/>
</dbReference>
<name>A0A562E6L9_RHORH</name>
<dbReference type="GO" id="GO:0016887">
    <property type="term" value="F:ATP hydrolysis activity"/>
    <property type="evidence" value="ECO:0007669"/>
    <property type="project" value="InterPro"/>
</dbReference>
<dbReference type="PANTHER" id="PTHR42788">
    <property type="entry name" value="TAURINE IMPORT ATP-BINDING PROTEIN-RELATED"/>
    <property type="match status" value="1"/>
</dbReference>
<accession>A0A562E6L9</accession>
<evidence type="ECO:0000313" key="6">
    <source>
        <dbReference type="Proteomes" id="UP000317573"/>
    </source>
</evidence>
<dbReference type="PROSITE" id="PS50893">
    <property type="entry name" value="ABC_TRANSPORTER_2"/>
    <property type="match status" value="1"/>
</dbReference>
<comment type="caution">
    <text evidence="5">The sequence shown here is derived from an EMBL/GenBank/DDBJ whole genome shotgun (WGS) entry which is preliminary data.</text>
</comment>
<keyword evidence="3 5" id="KW-0067">ATP-binding</keyword>
<feature type="domain" description="ABC transporter" evidence="4">
    <location>
        <begin position="17"/>
        <end position="246"/>
    </location>
</feature>
<reference evidence="5 6" key="1">
    <citation type="submission" date="2019-07" db="EMBL/GenBank/DDBJ databases">
        <title>Genome sequencing of lignin-degrading bacterial isolates.</title>
        <authorList>
            <person name="Gladden J."/>
        </authorList>
    </citation>
    <scope>NUCLEOTIDE SEQUENCE [LARGE SCALE GENOMIC DNA]</scope>
    <source>
        <strain evidence="5 6">J45</strain>
    </source>
</reference>
<dbReference type="Gene3D" id="3.40.50.300">
    <property type="entry name" value="P-loop containing nucleotide triphosphate hydrolases"/>
    <property type="match status" value="1"/>
</dbReference>
<dbReference type="PANTHER" id="PTHR42788:SF13">
    <property type="entry name" value="ALIPHATIC SULFONATES IMPORT ATP-BINDING PROTEIN SSUB"/>
    <property type="match status" value="1"/>
</dbReference>
<dbReference type="SMART" id="SM00382">
    <property type="entry name" value="AAA"/>
    <property type="match status" value="1"/>
</dbReference>
<dbReference type="PROSITE" id="PS00211">
    <property type="entry name" value="ABC_TRANSPORTER_1"/>
    <property type="match status" value="1"/>
</dbReference>
<dbReference type="InterPro" id="IPR027417">
    <property type="entry name" value="P-loop_NTPase"/>
</dbReference>
<dbReference type="InterPro" id="IPR003593">
    <property type="entry name" value="AAA+_ATPase"/>
</dbReference>
<dbReference type="Proteomes" id="UP000317573">
    <property type="component" value="Unassembled WGS sequence"/>
</dbReference>
<protein>
    <submittedName>
        <fullName evidence="5">NitT/TauT family transport system ATP-binding protein</fullName>
    </submittedName>
</protein>
<sequence>MTTTEATKPETRTGTVLEVRGLGHSYGGPQIFEGLDFTVGKGEFVCIVGPSGVGKSTLLQCLTGLLRPSQGDILFEGKPVTEPPEGLAIVFQDYSRSLMPWLSVIDNVALPLRSAGVKKAERLAQARQALVEVGLSDVAQAYPWQLSGGMQQRVAIARALASNPRAIIMDEPFASVDAQTRADLEDLVLRVRDHLGLTVMLVTHDIDEAVYLADTVLALSGRPARVTAMLPIDLPQPRDQLSTKALPEFADLRAEVYTLIRNPATT</sequence>
<dbReference type="SUPFAM" id="SSF52540">
    <property type="entry name" value="P-loop containing nucleoside triphosphate hydrolases"/>
    <property type="match status" value="1"/>
</dbReference>
<proteinExistence type="predicted"/>
<evidence type="ECO:0000256" key="3">
    <source>
        <dbReference type="ARBA" id="ARBA00022840"/>
    </source>
</evidence>
<keyword evidence="2" id="KW-0547">Nucleotide-binding</keyword>
<dbReference type="InterPro" id="IPR017871">
    <property type="entry name" value="ABC_transporter-like_CS"/>
</dbReference>
<dbReference type="InterPro" id="IPR003439">
    <property type="entry name" value="ABC_transporter-like_ATP-bd"/>
</dbReference>
<keyword evidence="1" id="KW-0813">Transport</keyword>
<evidence type="ECO:0000256" key="2">
    <source>
        <dbReference type="ARBA" id="ARBA00022741"/>
    </source>
</evidence>
<dbReference type="GO" id="GO:0005524">
    <property type="term" value="F:ATP binding"/>
    <property type="evidence" value="ECO:0007669"/>
    <property type="project" value="UniProtKB-KW"/>
</dbReference>
<evidence type="ECO:0000313" key="5">
    <source>
        <dbReference type="EMBL" id="TWH17746.1"/>
    </source>
</evidence>
<evidence type="ECO:0000259" key="4">
    <source>
        <dbReference type="PROSITE" id="PS50893"/>
    </source>
</evidence>
<dbReference type="Pfam" id="PF00005">
    <property type="entry name" value="ABC_tran"/>
    <property type="match status" value="1"/>
</dbReference>
<dbReference type="InterPro" id="IPR050166">
    <property type="entry name" value="ABC_transporter_ATP-bind"/>
</dbReference>